<keyword evidence="3" id="KW-1185">Reference proteome</keyword>
<gene>
    <name evidence="2" type="ORF">HBH25_15425</name>
</gene>
<evidence type="ECO:0008006" key="4">
    <source>
        <dbReference type="Google" id="ProtNLM"/>
    </source>
</evidence>
<accession>A0ABX0YJ81</accession>
<comment type="caution">
    <text evidence="2">The sequence shown here is derived from an EMBL/GenBank/DDBJ whole genome shotgun (WGS) entry which is preliminary data.</text>
</comment>
<feature type="signal peptide" evidence="1">
    <location>
        <begin position="1"/>
        <end position="20"/>
    </location>
</feature>
<dbReference type="RefSeq" id="WP_168084828.1">
    <property type="nucleotide sequence ID" value="NZ_JAAVJI010000009.1"/>
</dbReference>
<name>A0ABX0YJ81_9PSED</name>
<dbReference type="EMBL" id="JAAVJI010000009">
    <property type="protein sequence ID" value="NJP02239.1"/>
    <property type="molecule type" value="Genomic_DNA"/>
</dbReference>
<feature type="chain" id="PRO_5045735646" description="DUF5666 domain-containing protein" evidence="1">
    <location>
        <begin position="21"/>
        <end position="123"/>
    </location>
</feature>
<evidence type="ECO:0000313" key="2">
    <source>
        <dbReference type="EMBL" id="NJP02239.1"/>
    </source>
</evidence>
<dbReference type="Proteomes" id="UP000746535">
    <property type="component" value="Unassembled WGS sequence"/>
</dbReference>
<keyword evidence="1" id="KW-0732">Signal</keyword>
<proteinExistence type="predicted"/>
<sequence>MKRQVLAIVLSSIVASSAWATDLKVRNVQLVDAGHITSIVGTVVNTTDHAVSGGYLDIEVSKKDKVVARETVEVPDLEAGQAWRIWQPVQYGDSNAKLAVRAHDANVQITAEVVPYPGTVVAQ</sequence>
<evidence type="ECO:0000256" key="1">
    <source>
        <dbReference type="SAM" id="SignalP"/>
    </source>
</evidence>
<protein>
    <recommendedName>
        <fullName evidence="4">DUF5666 domain-containing protein</fullName>
    </recommendedName>
</protein>
<dbReference type="NCBIfam" id="NF038353">
    <property type="entry name" value="FxLYD_dom"/>
    <property type="match status" value="1"/>
</dbReference>
<dbReference type="InterPro" id="IPR047676">
    <property type="entry name" value="FxLYD_dom"/>
</dbReference>
<organism evidence="2 3">
    <name type="scientific">Pseudomonas quercus</name>
    <dbReference type="NCBI Taxonomy" id="2722792"/>
    <lineage>
        <taxon>Bacteria</taxon>
        <taxon>Pseudomonadati</taxon>
        <taxon>Pseudomonadota</taxon>
        <taxon>Gammaproteobacteria</taxon>
        <taxon>Pseudomonadales</taxon>
        <taxon>Pseudomonadaceae</taxon>
        <taxon>Pseudomonas</taxon>
    </lineage>
</organism>
<evidence type="ECO:0000313" key="3">
    <source>
        <dbReference type="Proteomes" id="UP000746535"/>
    </source>
</evidence>
<reference evidence="2 3" key="1">
    <citation type="submission" date="2020-03" db="EMBL/GenBank/DDBJ databases">
        <authorList>
            <person name="Wang L."/>
            <person name="He N."/>
            <person name="Li Y."/>
            <person name="Fang Y."/>
            <person name="Zhang F."/>
        </authorList>
    </citation>
    <scope>NUCLEOTIDE SEQUENCE [LARGE SCALE GENOMIC DNA]</scope>
    <source>
        <strain evidence="3">hsmgli-8</strain>
    </source>
</reference>